<accession>A0A843BCG7</accession>
<gene>
    <name evidence="2" type="ORF">HF327_020985</name>
</gene>
<proteinExistence type="predicted"/>
<feature type="region of interest" description="Disordered" evidence="1">
    <location>
        <begin position="1"/>
        <end position="20"/>
    </location>
</feature>
<dbReference type="RefSeq" id="WP_198462298.1">
    <property type="nucleotide sequence ID" value="NZ_JABBCQ020000031.1"/>
</dbReference>
<protein>
    <submittedName>
        <fullName evidence="2">Uncharacterized protein</fullName>
    </submittedName>
</protein>
<sequence length="182" mass="19858">MAQITQKPAAAPAAEREPSDMEVLHPERFVELGGVKVMVREYGNVEWLRLLPVAEPMVAAIAEMLVGPNEPTYEVVLHAIATHTDGLLPLILQAVDRDMDWLESLASNEVENLLMAWWGVNFHFFVQRARNRQAVERASAVMKERIVAQSVQTVASAGVRSTPLSSPMATSAATSAPTPSDS</sequence>
<dbReference type="Proteomes" id="UP000530032">
    <property type="component" value="Unassembled WGS sequence"/>
</dbReference>
<evidence type="ECO:0000256" key="1">
    <source>
        <dbReference type="SAM" id="MobiDB-lite"/>
    </source>
</evidence>
<keyword evidence="3" id="KW-1185">Reference proteome</keyword>
<feature type="region of interest" description="Disordered" evidence="1">
    <location>
        <begin position="161"/>
        <end position="182"/>
    </location>
</feature>
<reference evidence="2" key="1">
    <citation type="submission" date="2020-12" db="EMBL/GenBank/DDBJ databases">
        <title>Comamonas sp. nov., isolated from stream water.</title>
        <authorList>
            <person name="Park K.-H."/>
        </authorList>
    </citation>
    <scope>NUCLEOTIDE SEQUENCE</scope>
    <source>
        <strain evidence="2">EJ-4</strain>
    </source>
</reference>
<evidence type="ECO:0000313" key="3">
    <source>
        <dbReference type="Proteomes" id="UP000530032"/>
    </source>
</evidence>
<comment type="caution">
    <text evidence="2">The sequence shown here is derived from an EMBL/GenBank/DDBJ whole genome shotgun (WGS) entry which is preliminary data.</text>
</comment>
<dbReference type="InterPro" id="IPR046583">
    <property type="entry name" value="DUF6631"/>
</dbReference>
<name>A0A843BCG7_9BURK</name>
<dbReference type="Pfam" id="PF20336">
    <property type="entry name" value="DUF6631"/>
    <property type="match status" value="1"/>
</dbReference>
<evidence type="ECO:0000313" key="2">
    <source>
        <dbReference type="EMBL" id="MBI1626950.1"/>
    </source>
</evidence>
<dbReference type="EMBL" id="JABBCQ020000031">
    <property type="protein sequence ID" value="MBI1626950.1"/>
    <property type="molecule type" value="Genomic_DNA"/>
</dbReference>
<organism evidence="2 3">
    <name type="scientific">Comamonas suwonensis</name>
    <dbReference type="NCBI Taxonomy" id="2606214"/>
    <lineage>
        <taxon>Bacteria</taxon>
        <taxon>Pseudomonadati</taxon>
        <taxon>Pseudomonadota</taxon>
        <taxon>Betaproteobacteria</taxon>
        <taxon>Burkholderiales</taxon>
        <taxon>Comamonadaceae</taxon>
        <taxon>Comamonas</taxon>
    </lineage>
</organism>
<dbReference type="AlphaFoldDB" id="A0A843BCG7"/>